<dbReference type="STRING" id="1760988.SAMN02949497_3105"/>
<evidence type="ECO:0000256" key="6">
    <source>
        <dbReference type="PROSITE-ProRule" id="PRU00433"/>
    </source>
</evidence>
<keyword evidence="5 6" id="KW-0408">Iron</keyword>
<keyword evidence="3 6" id="KW-0479">Metal-binding</keyword>
<dbReference type="Gene3D" id="1.10.760.10">
    <property type="entry name" value="Cytochrome c-like domain"/>
    <property type="match status" value="1"/>
</dbReference>
<dbReference type="GO" id="GO:0009055">
    <property type="term" value="F:electron transfer activity"/>
    <property type="evidence" value="ECO:0007669"/>
    <property type="project" value="InterPro"/>
</dbReference>
<accession>A0A1Y6CZG2</accession>
<dbReference type="SUPFAM" id="SSF46626">
    <property type="entry name" value="Cytochrome c"/>
    <property type="match status" value="1"/>
</dbReference>
<feature type="signal peptide" evidence="7">
    <location>
        <begin position="1"/>
        <end position="22"/>
    </location>
</feature>
<dbReference type="GO" id="GO:0020037">
    <property type="term" value="F:heme binding"/>
    <property type="evidence" value="ECO:0007669"/>
    <property type="project" value="InterPro"/>
</dbReference>
<dbReference type="PROSITE" id="PS51007">
    <property type="entry name" value="CYTC"/>
    <property type="match status" value="1"/>
</dbReference>
<dbReference type="PANTHER" id="PTHR40942">
    <property type="match status" value="1"/>
</dbReference>
<evidence type="ECO:0000256" key="2">
    <source>
        <dbReference type="ARBA" id="ARBA00022617"/>
    </source>
</evidence>
<proteinExistence type="predicted"/>
<dbReference type="InterPro" id="IPR002323">
    <property type="entry name" value="Cyt_CIE"/>
</dbReference>
<evidence type="ECO:0000256" key="1">
    <source>
        <dbReference type="ARBA" id="ARBA00022448"/>
    </source>
</evidence>
<dbReference type="InterPro" id="IPR009056">
    <property type="entry name" value="Cyt_c-like_dom"/>
</dbReference>
<feature type="domain" description="Cytochrome c" evidence="8">
    <location>
        <begin position="33"/>
        <end position="113"/>
    </location>
</feature>
<keyword evidence="1" id="KW-0813">Transport</keyword>
<dbReference type="GO" id="GO:0005506">
    <property type="term" value="F:iron ion binding"/>
    <property type="evidence" value="ECO:0007669"/>
    <property type="project" value="InterPro"/>
</dbReference>
<dbReference type="Proteomes" id="UP000192923">
    <property type="component" value="Unassembled WGS sequence"/>
</dbReference>
<protein>
    <submittedName>
        <fullName evidence="9">Cytochrome C oxidase, cbb3-type, subunit III</fullName>
    </submittedName>
</protein>
<evidence type="ECO:0000256" key="7">
    <source>
        <dbReference type="SAM" id="SignalP"/>
    </source>
</evidence>
<keyword evidence="4" id="KW-0249">Electron transport</keyword>
<gene>
    <name evidence="9" type="ORF">SAMN02949497_3105</name>
</gene>
<reference evidence="9 10" key="1">
    <citation type="submission" date="2016-12" db="EMBL/GenBank/DDBJ databases">
        <authorList>
            <person name="Song W.-J."/>
            <person name="Kurnit D.M."/>
        </authorList>
    </citation>
    <scope>NUCLEOTIDE SEQUENCE [LARGE SCALE GENOMIC DNA]</scope>
    <source>
        <strain evidence="9 10">175</strain>
    </source>
</reference>
<dbReference type="Pfam" id="PF13442">
    <property type="entry name" value="Cytochrome_CBB3"/>
    <property type="match status" value="1"/>
</dbReference>
<evidence type="ECO:0000313" key="10">
    <source>
        <dbReference type="Proteomes" id="UP000192923"/>
    </source>
</evidence>
<evidence type="ECO:0000259" key="8">
    <source>
        <dbReference type="PROSITE" id="PS51007"/>
    </source>
</evidence>
<dbReference type="EMBL" id="FXAM01000001">
    <property type="protein sequence ID" value="SMF95731.1"/>
    <property type="molecule type" value="Genomic_DNA"/>
</dbReference>
<keyword evidence="7" id="KW-0732">Signal</keyword>
<sequence length="120" mass="13233">MKSILRLLPLWAGWMCATLAGAESMDSETGNKLDVRKGMQVYKSACAECHATGKGGAPRLHDREAWKHRSFQSQSVMRGHAKGGFLLMPPKGGYPLLDNQEMADAVFYMSEQISGRMEGQ</sequence>
<organism evidence="9 10">
    <name type="scientific">Methylomagnum ishizawai</name>
    <dbReference type="NCBI Taxonomy" id="1760988"/>
    <lineage>
        <taxon>Bacteria</taxon>
        <taxon>Pseudomonadati</taxon>
        <taxon>Pseudomonadota</taxon>
        <taxon>Gammaproteobacteria</taxon>
        <taxon>Methylococcales</taxon>
        <taxon>Methylococcaceae</taxon>
        <taxon>Methylomagnum</taxon>
    </lineage>
</organism>
<evidence type="ECO:0000313" key="9">
    <source>
        <dbReference type="EMBL" id="SMF95731.1"/>
    </source>
</evidence>
<dbReference type="PRINTS" id="PR00607">
    <property type="entry name" value="CYTCHROMECIE"/>
</dbReference>
<dbReference type="InterPro" id="IPR036909">
    <property type="entry name" value="Cyt_c-like_dom_sf"/>
</dbReference>
<dbReference type="AlphaFoldDB" id="A0A1Y6CZG2"/>
<dbReference type="RefSeq" id="WP_085214197.1">
    <property type="nucleotide sequence ID" value="NZ_FXAM01000001.1"/>
</dbReference>
<evidence type="ECO:0000256" key="3">
    <source>
        <dbReference type="ARBA" id="ARBA00022723"/>
    </source>
</evidence>
<keyword evidence="10" id="KW-1185">Reference proteome</keyword>
<evidence type="ECO:0000256" key="5">
    <source>
        <dbReference type="ARBA" id="ARBA00023004"/>
    </source>
</evidence>
<dbReference type="PANTHER" id="PTHR40942:SF4">
    <property type="entry name" value="CYTOCHROME C5"/>
    <property type="match status" value="1"/>
</dbReference>
<keyword evidence="2 6" id="KW-0349">Heme</keyword>
<name>A0A1Y6CZG2_9GAMM</name>
<evidence type="ECO:0000256" key="4">
    <source>
        <dbReference type="ARBA" id="ARBA00022982"/>
    </source>
</evidence>
<feature type="chain" id="PRO_5013300487" evidence="7">
    <location>
        <begin position="23"/>
        <end position="120"/>
    </location>
</feature>